<dbReference type="EMBL" id="GBRH01204363">
    <property type="protein sequence ID" value="JAD93532.1"/>
    <property type="molecule type" value="Transcribed_RNA"/>
</dbReference>
<organism evidence="2">
    <name type="scientific">Arundo donax</name>
    <name type="common">Giant reed</name>
    <name type="synonym">Donax arundinaceus</name>
    <dbReference type="NCBI Taxonomy" id="35708"/>
    <lineage>
        <taxon>Eukaryota</taxon>
        <taxon>Viridiplantae</taxon>
        <taxon>Streptophyta</taxon>
        <taxon>Embryophyta</taxon>
        <taxon>Tracheophyta</taxon>
        <taxon>Spermatophyta</taxon>
        <taxon>Magnoliopsida</taxon>
        <taxon>Liliopsida</taxon>
        <taxon>Poales</taxon>
        <taxon>Poaceae</taxon>
        <taxon>PACMAD clade</taxon>
        <taxon>Arundinoideae</taxon>
        <taxon>Arundineae</taxon>
        <taxon>Arundo</taxon>
    </lineage>
</organism>
<accession>A0A0A9EBZ3</accession>
<dbReference type="InterPro" id="IPR024420">
    <property type="entry name" value="TRAPP_III_complex_Trs85"/>
</dbReference>
<evidence type="ECO:0000313" key="2">
    <source>
        <dbReference type="EMBL" id="JAD93532.1"/>
    </source>
</evidence>
<evidence type="ECO:0000259" key="1">
    <source>
        <dbReference type="Pfam" id="PF24542"/>
    </source>
</evidence>
<dbReference type="InterPro" id="IPR057651">
    <property type="entry name" value="Ig_TPPC8_C"/>
</dbReference>
<reference evidence="2" key="1">
    <citation type="submission" date="2014-09" db="EMBL/GenBank/DDBJ databases">
        <authorList>
            <person name="Magalhaes I.L.F."/>
            <person name="Oliveira U."/>
            <person name="Santos F.R."/>
            <person name="Vidigal T.H.D.A."/>
            <person name="Brescovit A.D."/>
            <person name="Santos A.J."/>
        </authorList>
    </citation>
    <scope>NUCLEOTIDE SEQUENCE</scope>
    <source>
        <tissue evidence="2">Shoot tissue taken approximately 20 cm above the soil surface</tissue>
    </source>
</reference>
<dbReference type="AlphaFoldDB" id="A0A0A9EBZ3"/>
<name>A0A0A9EBZ3_ARUDO</name>
<feature type="domain" description="TPPC8 C-terminal Ig-like" evidence="1">
    <location>
        <begin position="259"/>
        <end position="321"/>
    </location>
</feature>
<dbReference type="GO" id="GO:1990072">
    <property type="term" value="C:TRAPPIII protein complex"/>
    <property type="evidence" value="ECO:0007669"/>
    <property type="project" value="TreeGrafter"/>
</dbReference>
<dbReference type="PANTHER" id="PTHR12975:SF6">
    <property type="entry name" value="TRAFFICKING PROTEIN PARTICLE COMPLEX SUBUNIT 8"/>
    <property type="match status" value="1"/>
</dbReference>
<protein>
    <recommendedName>
        <fullName evidence="1">TPPC8 C-terminal Ig-like domain-containing protein</fullName>
    </recommendedName>
</protein>
<reference evidence="2" key="2">
    <citation type="journal article" date="2015" name="Data Brief">
        <title>Shoot transcriptome of the giant reed, Arundo donax.</title>
        <authorList>
            <person name="Barrero R.A."/>
            <person name="Guerrero F.D."/>
            <person name="Moolhuijzen P."/>
            <person name="Goolsby J.A."/>
            <person name="Tidwell J."/>
            <person name="Bellgard S.E."/>
            <person name="Bellgard M.I."/>
        </authorList>
    </citation>
    <scope>NUCLEOTIDE SEQUENCE</scope>
    <source>
        <tissue evidence="2">Shoot tissue taken approximately 20 cm above the soil surface</tissue>
    </source>
</reference>
<sequence length="358" mass="40021">MTYRTLRMHYNIEVVPSLDVSFAISMCSSRLQEYIVRMDVSNRTLSKSFVLHQLSCVGSKWAISALPSCNSISSVETVFANHTVSCFFKIKDFGTDSCKEAESSSYRCDMALCPGASNDVFDIARSPLADFHYQERYRLGKLAKGPCSFLDFVLISKVVVDNSSKKVPDLQLLSHHECHCSALSRSPIWWLMEGPRNVGHDFSKSYCEVNIQLIVHNFAGHKISVRVVTFDCMPEKSQAVHPQDSTSVQGGWYDVSLENDIKVISSARGTHYGKQSSESISPYVWCSLSSAQIELQPDSCAKVPLKVCIFAPGTYNFSNYELHWKVIPSEGSQMDENDRWSSGGDQGHPFYVTVLQSA</sequence>
<proteinExistence type="predicted"/>
<dbReference type="PANTHER" id="PTHR12975">
    <property type="entry name" value="TRANSPORT PROTEIN TRAPP"/>
    <property type="match status" value="1"/>
</dbReference>
<dbReference type="Pfam" id="PF24542">
    <property type="entry name" value="Ig_TPPC8_C"/>
    <property type="match status" value="1"/>
</dbReference>